<evidence type="ECO:0000259" key="6">
    <source>
        <dbReference type="PROSITE" id="PS50090"/>
    </source>
</evidence>
<dbReference type="Proteomes" id="UP000253472">
    <property type="component" value="Unassembled WGS sequence"/>
</dbReference>
<dbReference type="InterPro" id="IPR050560">
    <property type="entry name" value="MYB_TF"/>
</dbReference>
<dbReference type="GO" id="GO:1901002">
    <property type="term" value="P:positive regulation of response to salt stress"/>
    <property type="evidence" value="ECO:0007669"/>
    <property type="project" value="UniProtKB-ARBA"/>
</dbReference>
<feature type="region of interest" description="Disordered" evidence="5">
    <location>
        <begin position="77"/>
        <end position="107"/>
    </location>
</feature>
<organism evidence="8 9">
    <name type="scientific">Candida viswanathii</name>
    <dbReference type="NCBI Taxonomy" id="5486"/>
    <lineage>
        <taxon>Eukaryota</taxon>
        <taxon>Fungi</taxon>
        <taxon>Dikarya</taxon>
        <taxon>Ascomycota</taxon>
        <taxon>Saccharomycotina</taxon>
        <taxon>Pichiomycetes</taxon>
        <taxon>Debaryomycetaceae</taxon>
        <taxon>Candida/Lodderomyces clade</taxon>
        <taxon>Candida</taxon>
    </lineage>
</organism>
<feature type="compositionally biased region" description="Basic and acidic residues" evidence="5">
    <location>
        <begin position="503"/>
        <end position="513"/>
    </location>
</feature>
<comment type="caution">
    <text evidence="8">The sequence shown here is derived from an EMBL/GenBank/DDBJ whole genome shotgun (WGS) entry which is preliminary data.</text>
</comment>
<dbReference type="GO" id="GO:1902584">
    <property type="term" value="P:positive regulation of response to water deprivation"/>
    <property type="evidence" value="ECO:0007669"/>
    <property type="project" value="UniProtKB-ARBA"/>
</dbReference>
<dbReference type="GO" id="GO:2000037">
    <property type="term" value="P:regulation of stomatal complex patterning"/>
    <property type="evidence" value="ECO:0007669"/>
    <property type="project" value="UniProtKB-ARBA"/>
</dbReference>
<dbReference type="Pfam" id="PF00249">
    <property type="entry name" value="Myb_DNA-binding"/>
    <property type="match status" value="2"/>
</dbReference>
<feature type="compositionally biased region" description="Low complexity" evidence="5">
    <location>
        <begin position="351"/>
        <end position="365"/>
    </location>
</feature>
<dbReference type="GO" id="GO:0045944">
    <property type="term" value="P:positive regulation of transcription by RNA polymerase II"/>
    <property type="evidence" value="ECO:0007669"/>
    <property type="project" value="TreeGrafter"/>
</dbReference>
<sequence length="627" mass="69303">MFNRSDQYLPLLATPNHIHQNPNTFQQEHHHHHPQLQSQHVGFPYPPQYQTLPPIGMIIQPNNLYHPPPPAPLTAVVPPQAAQQQSVHMPAQQQQHPQQQQQQQHLQQQQIQQHIQLLQDQYYQHQQYINPTEHKPGTLSHVHKRGPWGPAEDARLLELIEQHGASNWVRIANYLESRTAKQCRERYHQNLKPSLNRTPITPEEGAKIEKLVAIHGKKWAEISRHLNGRSDNAIKNWWNGGANRRRRASVATHPSSSDTTLSEIKKDEITPENSIAGANADGKSSMLPPPPSSAPNSGAYYQQQPQSQIPPPPQQQQHHPHYQLPQISFNTSMFGKEQEKALPSISQALHPTSTSLATSTSTPAPETNQAAGGSPLKTSNHRSASFDINSTTTLPPIALNNKRRLIDDQFGRRHSSVTSSLMHSHHSGSHTNLFNAHSARTSISGPSGSHGTGTSSYSGSPLLLSNAASRNNSITHFELLNNSSAVSRRSSAFASDLFPNPLNKDHSNHKRNESQGSSFNSPLLTPLTRFSVSSISSLHNSAVPNNNTSSVTSPTTSYKKIYSASSTSINLPVKEESEGGPDRSETSEENIEVDTDVGNSKGDNESLKKLSDQKEYKEKMSVSALLD</sequence>
<dbReference type="AlphaFoldDB" id="A0A367YQZ2"/>
<dbReference type="GO" id="GO:0050891">
    <property type="term" value="P:multicellular organismal-level water homeostasis"/>
    <property type="evidence" value="ECO:0007669"/>
    <property type="project" value="UniProtKB-ARBA"/>
</dbReference>
<evidence type="ECO:0000313" key="9">
    <source>
        <dbReference type="Proteomes" id="UP000253472"/>
    </source>
</evidence>
<dbReference type="EMBL" id="QLNQ01000001">
    <property type="protein sequence ID" value="RCK67431.1"/>
    <property type="molecule type" value="Genomic_DNA"/>
</dbReference>
<feature type="region of interest" description="Disordered" evidence="5">
    <location>
        <begin position="497"/>
        <end position="523"/>
    </location>
</feature>
<gene>
    <name evidence="8" type="primary">rca-1_0</name>
    <name evidence="8" type="ORF">Cantr_03029</name>
</gene>
<dbReference type="InterPro" id="IPR001005">
    <property type="entry name" value="SANT/Myb"/>
</dbReference>
<dbReference type="GO" id="GO:0005634">
    <property type="term" value="C:nucleus"/>
    <property type="evidence" value="ECO:0007669"/>
    <property type="project" value="UniProtKB-SubCell"/>
</dbReference>
<feature type="compositionally biased region" description="Basic and acidic residues" evidence="5">
    <location>
        <begin position="573"/>
        <end position="586"/>
    </location>
</feature>
<evidence type="ECO:0000313" key="8">
    <source>
        <dbReference type="EMBL" id="RCK67431.1"/>
    </source>
</evidence>
<keyword evidence="3 8" id="KW-0238">DNA-binding</keyword>
<keyword evidence="9" id="KW-1185">Reference proteome</keyword>
<evidence type="ECO:0000259" key="7">
    <source>
        <dbReference type="PROSITE" id="PS51294"/>
    </source>
</evidence>
<dbReference type="STRING" id="5486.A0A367YQZ2"/>
<name>A0A367YQZ2_9ASCO</name>
<comment type="subcellular location">
    <subcellularLocation>
        <location evidence="1">Nucleus</location>
    </subcellularLocation>
</comment>
<dbReference type="PANTHER" id="PTHR45614:SF25">
    <property type="entry name" value="MYB PROTEIN"/>
    <property type="match status" value="1"/>
</dbReference>
<keyword evidence="4" id="KW-0539">Nucleus</keyword>
<dbReference type="InterPro" id="IPR009057">
    <property type="entry name" value="Homeodomain-like_sf"/>
</dbReference>
<feature type="region of interest" description="Disordered" evidence="5">
    <location>
        <begin position="351"/>
        <end position="395"/>
    </location>
</feature>
<feature type="compositionally biased region" description="Low complexity" evidence="5">
    <location>
        <begin position="294"/>
        <end position="307"/>
    </location>
</feature>
<dbReference type="SMART" id="SM00717">
    <property type="entry name" value="SANT"/>
    <property type="match status" value="2"/>
</dbReference>
<evidence type="ECO:0000256" key="3">
    <source>
        <dbReference type="ARBA" id="ARBA00023125"/>
    </source>
</evidence>
<evidence type="ECO:0000256" key="5">
    <source>
        <dbReference type="SAM" id="MobiDB-lite"/>
    </source>
</evidence>
<feature type="compositionally biased region" description="Low complexity" evidence="5">
    <location>
        <begin position="92"/>
        <end position="107"/>
    </location>
</feature>
<dbReference type="PROSITE" id="PS50090">
    <property type="entry name" value="MYB_LIKE"/>
    <property type="match status" value="2"/>
</dbReference>
<evidence type="ECO:0000256" key="1">
    <source>
        <dbReference type="ARBA" id="ARBA00004123"/>
    </source>
</evidence>
<dbReference type="Gene3D" id="1.10.10.60">
    <property type="entry name" value="Homeodomain-like"/>
    <property type="match status" value="2"/>
</dbReference>
<dbReference type="SUPFAM" id="SSF46689">
    <property type="entry name" value="Homeodomain-like"/>
    <property type="match status" value="1"/>
</dbReference>
<dbReference type="GO" id="GO:0032875">
    <property type="term" value="P:regulation of DNA endoreduplication"/>
    <property type="evidence" value="ECO:0007669"/>
    <property type="project" value="UniProtKB-ARBA"/>
</dbReference>
<dbReference type="PROSITE" id="PS51294">
    <property type="entry name" value="HTH_MYB"/>
    <property type="match status" value="2"/>
</dbReference>
<dbReference type="FunFam" id="1.10.10.60:FF:000355">
    <property type="entry name" value="Transcription factor MYB124"/>
    <property type="match status" value="1"/>
</dbReference>
<feature type="domain" description="Myb-like" evidence="6">
    <location>
        <begin position="192"/>
        <end position="239"/>
    </location>
</feature>
<dbReference type="GO" id="GO:0033993">
    <property type="term" value="P:response to lipid"/>
    <property type="evidence" value="ECO:0007669"/>
    <property type="project" value="UniProtKB-ARBA"/>
</dbReference>
<protein>
    <submittedName>
        <fullName evidence="8">Myb-like DNA-binding protein myb-1</fullName>
    </submittedName>
</protein>
<feature type="compositionally biased region" description="Polar residues" evidence="5">
    <location>
        <begin position="514"/>
        <end position="523"/>
    </location>
</feature>
<reference evidence="8 9" key="1">
    <citation type="submission" date="2018-06" db="EMBL/GenBank/DDBJ databases">
        <title>Whole genome sequencing of Candida tropicalis (genome annotated by CSBL at Korea University).</title>
        <authorList>
            <person name="Ahn J."/>
        </authorList>
    </citation>
    <scope>NUCLEOTIDE SEQUENCE [LARGE SCALE GENOMIC DNA]</scope>
    <source>
        <strain evidence="8 9">ATCC 20962</strain>
    </source>
</reference>
<feature type="region of interest" description="Disordered" evidence="5">
    <location>
        <begin position="15"/>
        <end position="38"/>
    </location>
</feature>
<feature type="compositionally biased region" description="Polar residues" evidence="5">
    <location>
        <begin position="252"/>
        <end position="262"/>
    </location>
</feature>
<feature type="compositionally biased region" description="Basic and acidic residues" evidence="5">
    <location>
        <begin position="602"/>
        <end position="620"/>
    </location>
</feature>
<dbReference type="InterPro" id="IPR017930">
    <property type="entry name" value="Myb_dom"/>
</dbReference>
<feature type="domain" description="HTH myb-type" evidence="7">
    <location>
        <begin position="196"/>
        <end position="246"/>
    </location>
</feature>
<proteinExistence type="predicted"/>
<keyword evidence="2" id="KW-0677">Repeat</keyword>
<dbReference type="PANTHER" id="PTHR45614">
    <property type="entry name" value="MYB PROTEIN-RELATED"/>
    <property type="match status" value="1"/>
</dbReference>
<evidence type="ECO:0000256" key="2">
    <source>
        <dbReference type="ARBA" id="ARBA00022737"/>
    </source>
</evidence>
<dbReference type="GO" id="GO:0000278">
    <property type="term" value="P:mitotic cell cycle"/>
    <property type="evidence" value="ECO:0007669"/>
    <property type="project" value="TreeGrafter"/>
</dbReference>
<feature type="compositionally biased region" description="Polar residues" evidence="5">
    <location>
        <begin position="366"/>
        <end position="394"/>
    </location>
</feature>
<feature type="region of interest" description="Disordered" evidence="5">
    <location>
        <begin position="244"/>
        <end position="320"/>
    </location>
</feature>
<accession>A0A367YQZ2</accession>
<feature type="region of interest" description="Disordered" evidence="5">
    <location>
        <begin position="569"/>
        <end position="627"/>
    </location>
</feature>
<evidence type="ECO:0000256" key="4">
    <source>
        <dbReference type="ARBA" id="ARBA00023242"/>
    </source>
</evidence>
<dbReference type="GO" id="GO:1902806">
    <property type="term" value="P:regulation of cell cycle G1/S phase transition"/>
    <property type="evidence" value="ECO:0007669"/>
    <property type="project" value="UniProtKB-ARBA"/>
</dbReference>
<feature type="domain" description="HTH myb-type" evidence="7">
    <location>
        <begin position="140"/>
        <end position="195"/>
    </location>
</feature>
<dbReference type="GO" id="GO:0000981">
    <property type="term" value="F:DNA-binding transcription factor activity, RNA polymerase II-specific"/>
    <property type="evidence" value="ECO:0007669"/>
    <property type="project" value="TreeGrafter"/>
</dbReference>
<feature type="domain" description="Myb-like" evidence="6">
    <location>
        <begin position="144"/>
        <end position="191"/>
    </location>
</feature>
<dbReference type="OrthoDB" id="2143914at2759"/>
<dbReference type="GO" id="GO:0000978">
    <property type="term" value="F:RNA polymerase II cis-regulatory region sequence-specific DNA binding"/>
    <property type="evidence" value="ECO:0007669"/>
    <property type="project" value="TreeGrafter"/>
</dbReference>
<dbReference type="CDD" id="cd00167">
    <property type="entry name" value="SANT"/>
    <property type="match status" value="2"/>
</dbReference>